<keyword evidence="4" id="KW-1185">Reference proteome</keyword>
<gene>
    <name evidence="3" type="ORF">Hypma_002886</name>
</gene>
<evidence type="ECO:0000259" key="2">
    <source>
        <dbReference type="Pfam" id="PF16862"/>
    </source>
</evidence>
<sequence length="552" mass="59384">MLLSLPLSSLLVAVIVTLPLVASAGKPLNVSFPETPPSSALKNVVDDNFIGISWELSSFDTLWGKTVNTIPHAMQNYLHNIAVRISKPLRIRVGGNGMDGSTYVPNLSTFLEFIDPDAYFNDIPVKFGPIMFDVMNAMSDKIGPMQFTIGLSMRTPHDTKNVVALAVAAEKKFGDRLDSFLLGNEPDLYAGHGERWEYDIDTYVSEIGSTLDDLRDAGVLEKKVIGGPTICCGWNLSSILDAGLDQYPYKYYTIQRYPQHNCGGPTEKNTNISYFLDHTNVASYLNWQQEGMAKAQALDVPVLLTEYNTVACGGSNISSTFAATLWAIDVGLKAASVNYSAIYLHTREHDITYNLFDPPTPETSTESGWITGSPYYAALFLAEVTDSAGSVIIDLNLNNSNTYAGGTVSAYGVYDNGGATRGKLALLNFADDGSVPQIYRVPAGVAESLSIRVLKAPEVTERRNISWAGQTVGDNGDLQGEQETIELRCAEGCEIEVPGPGAALVFLGNSPYFTGNSTIAGVGGYLSGATLANPAWTFLVTSVIGVLVAALQ</sequence>
<protein>
    <submittedName>
        <fullName evidence="3">Beta-glucuronidase</fullName>
    </submittedName>
</protein>
<feature type="signal peptide" evidence="1">
    <location>
        <begin position="1"/>
        <end position="24"/>
    </location>
</feature>
<dbReference type="STRING" id="39966.A0A369J4P5"/>
<evidence type="ECO:0000313" key="4">
    <source>
        <dbReference type="Proteomes" id="UP000076154"/>
    </source>
</evidence>
<feature type="domain" description="Beta-glucuronidase C-terminal" evidence="2">
    <location>
        <begin position="410"/>
        <end position="504"/>
    </location>
</feature>
<dbReference type="OrthoDB" id="2796951at2759"/>
<accession>A0A369J4P5</accession>
<dbReference type="Pfam" id="PF16862">
    <property type="entry name" value="Glyco_hydro_79C"/>
    <property type="match status" value="1"/>
</dbReference>
<dbReference type="InterPro" id="IPR013780">
    <property type="entry name" value="Glyco_hydro_b"/>
</dbReference>
<dbReference type="InterPro" id="IPR052974">
    <property type="entry name" value="GH79_Enzymes"/>
</dbReference>
<dbReference type="EMBL" id="LUEZ02000124">
    <property type="protein sequence ID" value="RDB16372.1"/>
    <property type="molecule type" value="Genomic_DNA"/>
</dbReference>
<name>A0A369J4P5_HYPMA</name>
<organism evidence="3 4">
    <name type="scientific">Hypsizygus marmoreus</name>
    <name type="common">White beech mushroom</name>
    <name type="synonym">Agaricus marmoreus</name>
    <dbReference type="NCBI Taxonomy" id="39966"/>
    <lineage>
        <taxon>Eukaryota</taxon>
        <taxon>Fungi</taxon>
        <taxon>Dikarya</taxon>
        <taxon>Basidiomycota</taxon>
        <taxon>Agaricomycotina</taxon>
        <taxon>Agaricomycetes</taxon>
        <taxon>Agaricomycetidae</taxon>
        <taxon>Agaricales</taxon>
        <taxon>Tricholomatineae</taxon>
        <taxon>Lyophyllaceae</taxon>
        <taxon>Hypsizygus</taxon>
    </lineage>
</organism>
<comment type="caution">
    <text evidence="3">The sequence shown here is derived from an EMBL/GenBank/DDBJ whole genome shotgun (WGS) entry which is preliminary data.</text>
</comment>
<dbReference type="PANTHER" id="PTHR36183:SF2">
    <property type="entry name" value="BETA-GLUCURONIDASE C-TERMINAL DOMAIN-CONTAINING PROTEIN"/>
    <property type="match status" value="1"/>
</dbReference>
<dbReference type="InterPro" id="IPR017853">
    <property type="entry name" value="GH"/>
</dbReference>
<dbReference type="InParanoid" id="A0A369J4P5"/>
<reference evidence="3" key="1">
    <citation type="submission" date="2018-04" db="EMBL/GenBank/DDBJ databases">
        <title>Whole genome sequencing of Hypsizygus marmoreus.</title>
        <authorList>
            <person name="Choi I.-G."/>
            <person name="Min B."/>
            <person name="Kim J.-G."/>
            <person name="Kim S."/>
            <person name="Oh Y.-L."/>
            <person name="Kong W.-S."/>
            <person name="Park H."/>
            <person name="Jeong J."/>
            <person name="Song E.-S."/>
        </authorList>
    </citation>
    <scope>NUCLEOTIDE SEQUENCE [LARGE SCALE GENOMIC DNA]</scope>
    <source>
        <strain evidence="3">51987-8</strain>
    </source>
</reference>
<dbReference type="InterPro" id="IPR031728">
    <property type="entry name" value="GlcAase_C"/>
</dbReference>
<feature type="chain" id="PRO_5016959933" evidence="1">
    <location>
        <begin position="25"/>
        <end position="552"/>
    </location>
</feature>
<evidence type="ECO:0000256" key="1">
    <source>
        <dbReference type="SAM" id="SignalP"/>
    </source>
</evidence>
<dbReference type="Proteomes" id="UP000076154">
    <property type="component" value="Unassembled WGS sequence"/>
</dbReference>
<keyword evidence="1" id="KW-0732">Signal</keyword>
<dbReference type="Gene3D" id="2.60.40.1180">
    <property type="entry name" value="Golgi alpha-mannosidase II"/>
    <property type="match status" value="1"/>
</dbReference>
<evidence type="ECO:0000313" key="3">
    <source>
        <dbReference type="EMBL" id="RDB16372.1"/>
    </source>
</evidence>
<dbReference type="Gene3D" id="3.20.20.80">
    <property type="entry name" value="Glycosidases"/>
    <property type="match status" value="1"/>
</dbReference>
<proteinExistence type="predicted"/>
<dbReference type="AlphaFoldDB" id="A0A369J4P5"/>
<dbReference type="SUPFAM" id="SSF51445">
    <property type="entry name" value="(Trans)glycosidases"/>
    <property type="match status" value="1"/>
</dbReference>
<dbReference type="PANTHER" id="PTHR36183">
    <property type="entry name" value="BETA-GLUCURONIDASE"/>
    <property type="match status" value="1"/>
</dbReference>